<dbReference type="AlphaFoldDB" id="A0A7W9QCB6"/>
<sequence length="78" mass="7980">MSAARIEQLLAAVPTGATDTDPVVRAELEADAAATAAREADLGGAARIGTRRRAPSAARARRPGADRPRAGTKRSVTS</sequence>
<comment type="caution">
    <text evidence="2">The sequence shown here is derived from an EMBL/GenBank/DDBJ whole genome shotgun (WGS) entry which is preliminary data.</text>
</comment>
<feature type="region of interest" description="Disordered" evidence="1">
    <location>
        <begin position="36"/>
        <end position="78"/>
    </location>
</feature>
<organism evidence="2 3">
    <name type="scientific">Streptomyces zagrosensis</name>
    <dbReference type="NCBI Taxonomy" id="1042984"/>
    <lineage>
        <taxon>Bacteria</taxon>
        <taxon>Bacillati</taxon>
        <taxon>Actinomycetota</taxon>
        <taxon>Actinomycetes</taxon>
        <taxon>Kitasatosporales</taxon>
        <taxon>Streptomycetaceae</taxon>
        <taxon>Streptomyces</taxon>
    </lineage>
</organism>
<gene>
    <name evidence="2" type="ORF">FHS42_004726</name>
</gene>
<proteinExistence type="predicted"/>
<name>A0A7W9QCB6_9ACTN</name>
<evidence type="ECO:0000256" key="1">
    <source>
        <dbReference type="SAM" id="MobiDB-lite"/>
    </source>
</evidence>
<dbReference type="EMBL" id="JACHJL010000012">
    <property type="protein sequence ID" value="MBB5937645.1"/>
    <property type="molecule type" value="Genomic_DNA"/>
</dbReference>
<keyword evidence="3" id="KW-1185">Reference proteome</keyword>
<feature type="compositionally biased region" description="Basic residues" evidence="1">
    <location>
        <begin position="49"/>
        <end position="62"/>
    </location>
</feature>
<protein>
    <submittedName>
        <fullName evidence="2">Uncharacterized protein</fullName>
    </submittedName>
</protein>
<feature type="compositionally biased region" description="Low complexity" evidence="1">
    <location>
        <begin position="36"/>
        <end position="48"/>
    </location>
</feature>
<accession>A0A7W9QCB6</accession>
<evidence type="ECO:0000313" key="2">
    <source>
        <dbReference type="EMBL" id="MBB5937645.1"/>
    </source>
</evidence>
<dbReference type="RefSeq" id="WP_246495215.1">
    <property type="nucleotide sequence ID" value="NZ_JACHJL010000012.1"/>
</dbReference>
<reference evidence="2 3" key="1">
    <citation type="submission" date="2020-08" db="EMBL/GenBank/DDBJ databases">
        <title>Genomic Encyclopedia of Type Strains, Phase III (KMG-III): the genomes of soil and plant-associated and newly described type strains.</title>
        <authorList>
            <person name="Whitman W."/>
        </authorList>
    </citation>
    <scope>NUCLEOTIDE SEQUENCE [LARGE SCALE GENOMIC DNA]</scope>
    <source>
        <strain evidence="2 3">CECT 8305</strain>
    </source>
</reference>
<evidence type="ECO:0000313" key="3">
    <source>
        <dbReference type="Proteomes" id="UP000588098"/>
    </source>
</evidence>
<dbReference type="Proteomes" id="UP000588098">
    <property type="component" value="Unassembled WGS sequence"/>
</dbReference>